<dbReference type="InterPro" id="IPR017441">
    <property type="entry name" value="Protein_kinase_ATP_BS"/>
</dbReference>
<dbReference type="InterPro" id="IPR011992">
    <property type="entry name" value="EF-hand-dom_pair"/>
</dbReference>
<evidence type="ECO:0000259" key="17">
    <source>
        <dbReference type="PROSITE" id="PS50222"/>
    </source>
</evidence>
<dbReference type="GO" id="GO:0004674">
    <property type="term" value="F:protein serine/threonine kinase activity"/>
    <property type="evidence" value="ECO:0007669"/>
    <property type="project" value="UniProtKB-KW"/>
</dbReference>
<dbReference type="InterPro" id="IPR008271">
    <property type="entry name" value="Ser/Thr_kinase_AS"/>
</dbReference>
<sequence length="615" mass="67585">VVVVCRGDRGAFVSTHGADMLWRDRSFLLARIQEGARRVDRAVSSLCGLTVGLGLASLSAFACERLQRLQQLQLKQLQQQKATSETFAEPLVRRLIRKNSRLGVAEAYTFPNSVPLGTGTFGVVFLAKHNRTGIERAIKRIDKQLVPDPQMLSREVEALKLMDHPHVCRLVEYFETSQHMWLVTELCRGEELCDRLLNMPSGLAEAEVARLTEQMLQATSHVHQRSVLHRDLKPENFLFVGGRDGQRDDLKLIDFGFSIQDEGTSSSSRSTATVGTLMYMSPQQLRGEPASRSDDVWSLGVIVHILLTGQFPFSTNDDRRFQEMSDRGLLQKDVQEHLAALRGSPQAVDFVQKLLAWESEERISVEDALQHPFLSNCAGEQALSPQEVPLSAEDVYQRCARFSASCRLRRIVMAAVAQLVGEAGQEGTRARAAFLEVDRGSHGKAHASDLGDFFRAGGLQSPASWPSGATGRGKFVPTGVANGMSYTTFLAAMMEDSVITGDERISRAVFDLLDADRDGRISSQDLCIRVGLSSGDSRQTLAEAFSTIDQSCGSGSMDFPSFLQLLQAAPSSTEAASPSPREAHSWTPFLQVQRLVADFTAAKLREVNSRPSSAA</sequence>
<evidence type="ECO:0000313" key="19">
    <source>
        <dbReference type="Proteomes" id="UP000654075"/>
    </source>
</evidence>
<dbReference type="PANTHER" id="PTHR24349">
    <property type="entry name" value="SERINE/THREONINE-PROTEIN KINASE"/>
    <property type="match status" value="1"/>
</dbReference>
<dbReference type="AlphaFoldDB" id="A0A813DU84"/>
<evidence type="ECO:0000256" key="7">
    <source>
        <dbReference type="ARBA" id="ARBA00022737"/>
    </source>
</evidence>
<feature type="domain" description="EF-hand" evidence="17">
    <location>
        <begin position="501"/>
        <end position="536"/>
    </location>
</feature>
<dbReference type="GO" id="GO:0005509">
    <property type="term" value="F:calcium ion binding"/>
    <property type="evidence" value="ECO:0007669"/>
    <property type="project" value="InterPro"/>
</dbReference>
<evidence type="ECO:0000256" key="1">
    <source>
        <dbReference type="ARBA" id="ARBA00001946"/>
    </source>
</evidence>
<dbReference type="InterPro" id="IPR002048">
    <property type="entry name" value="EF_hand_dom"/>
</dbReference>
<evidence type="ECO:0000256" key="13">
    <source>
        <dbReference type="ARBA" id="ARBA00047899"/>
    </source>
</evidence>
<dbReference type="Gene3D" id="3.30.200.20">
    <property type="entry name" value="Phosphorylase Kinase, domain 1"/>
    <property type="match status" value="1"/>
</dbReference>
<keyword evidence="6" id="KW-0479">Metal-binding</keyword>
<feature type="domain" description="Protein kinase" evidence="16">
    <location>
        <begin position="110"/>
        <end position="374"/>
    </location>
</feature>
<feature type="non-terminal residue" evidence="18">
    <location>
        <position position="1"/>
    </location>
</feature>
<accession>A0A813DU84</accession>
<dbReference type="GO" id="GO:0005524">
    <property type="term" value="F:ATP binding"/>
    <property type="evidence" value="ECO:0007669"/>
    <property type="project" value="UniProtKB-UniRule"/>
</dbReference>
<dbReference type="FunFam" id="1.10.510.10:FF:000571">
    <property type="entry name" value="Maternal embryonic leucine zipper kinase"/>
    <property type="match status" value="1"/>
</dbReference>
<dbReference type="SMART" id="SM00220">
    <property type="entry name" value="S_TKc"/>
    <property type="match status" value="1"/>
</dbReference>
<dbReference type="FunFam" id="3.30.200.20:FF:000315">
    <property type="entry name" value="Calcium-dependent protein kinase 3"/>
    <property type="match status" value="1"/>
</dbReference>
<dbReference type="Proteomes" id="UP000654075">
    <property type="component" value="Unassembled WGS sequence"/>
</dbReference>
<evidence type="ECO:0000256" key="12">
    <source>
        <dbReference type="ARBA" id="ARBA00024334"/>
    </source>
</evidence>
<comment type="caution">
    <text evidence="18">The sequence shown here is derived from an EMBL/GenBank/DDBJ whole genome shotgun (WGS) entry which is preliminary data.</text>
</comment>
<evidence type="ECO:0000313" key="18">
    <source>
        <dbReference type="EMBL" id="CAE8592243.1"/>
    </source>
</evidence>
<keyword evidence="10" id="KW-0106">Calcium</keyword>
<feature type="binding site" evidence="15">
    <location>
        <position position="139"/>
    </location>
    <ligand>
        <name>ATP</name>
        <dbReference type="ChEBI" id="CHEBI:30616"/>
    </ligand>
</feature>
<name>A0A813DU84_POLGL</name>
<evidence type="ECO:0000256" key="11">
    <source>
        <dbReference type="ARBA" id="ARBA00022840"/>
    </source>
</evidence>
<dbReference type="PROSITE" id="PS50011">
    <property type="entry name" value="PROTEIN_KINASE_DOM"/>
    <property type="match status" value="1"/>
</dbReference>
<gene>
    <name evidence="18" type="ORF">PGLA1383_LOCUS10900</name>
</gene>
<dbReference type="InterPro" id="IPR050205">
    <property type="entry name" value="CDPK_Ser/Thr_kinases"/>
</dbReference>
<proteinExistence type="inferred from homology"/>
<evidence type="ECO:0000256" key="10">
    <source>
        <dbReference type="ARBA" id="ARBA00022837"/>
    </source>
</evidence>
<dbReference type="CDD" id="cd00051">
    <property type="entry name" value="EFh"/>
    <property type="match status" value="1"/>
</dbReference>
<dbReference type="PROSITE" id="PS00107">
    <property type="entry name" value="PROTEIN_KINASE_ATP"/>
    <property type="match status" value="1"/>
</dbReference>
<dbReference type="Gene3D" id="1.10.238.10">
    <property type="entry name" value="EF-hand"/>
    <property type="match status" value="2"/>
</dbReference>
<organism evidence="18 19">
    <name type="scientific">Polarella glacialis</name>
    <name type="common">Dinoflagellate</name>
    <dbReference type="NCBI Taxonomy" id="89957"/>
    <lineage>
        <taxon>Eukaryota</taxon>
        <taxon>Sar</taxon>
        <taxon>Alveolata</taxon>
        <taxon>Dinophyceae</taxon>
        <taxon>Suessiales</taxon>
        <taxon>Suessiaceae</taxon>
        <taxon>Polarella</taxon>
    </lineage>
</organism>
<keyword evidence="11 15" id="KW-0067">ATP-binding</keyword>
<comment type="similarity">
    <text evidence="12">Belongs to the protein kinase superfamily. Ser/Thr protein kinase family. CDPK subfamily.</text>
</comment>
<keyword evidence="19" id="KW-1185">Reference proteome</keyword>
<comment type="catalytic activity">
    <reaction evidence="13">
        <text>L-threonyl-[protein] + ATP = O-phospho-L-threonyl-[protein] + ADP + H(+)</text>
        <dbReference type="Rhea" id="RHEA:46608"/>
        <dbReference type="Rhea" id="RHEA-COMP:11060"/>
        <dbReference type="Rhea" id="RHEA-COMP:11605"/>
        <dbReference type="ChEBI" id="CHEBI:15378"/>
        <dbReference type="ChEBI" id="CHEBI:30013"/>
        <dbReference type="ChEBI" id="CHEBI:30616"/>
        <dbReference type="ChEBI" id="CHEBI:61977"/>
        <dbReference type="ChEBI" id="CHEBI:456216"/>
        <dbReference type="EC" id="2.7.11.1"/>
    </reaction>
</comment>
<keyword evidence="8 15" id="KW-0547">Nucleotide-binding</keyword>
<keyword evidence="5" id="KW-0808">Transferase</keyword>
<evidence type="ECO:0000256" key="9">
    <source>
        <dbReference type="ARBA" id="ARBA00022777"/>
    </source>
</evidence>
<dbReference type="Pfam" id="PF00069">
    <property type="entry name" value="Pkinase"/>
    <property type="match status" value="1"/>
</dbReference>
<comment type="subunit">
    <text evidence="2">Monomer.</text>
</comment>
<dbReference type="EC" id="2.7.11.1" evidence="3"/>
<keyword evidence="7" id="KW-0677">Repeat</keyword>
<evidence type="ECO:0000256" key="5">
    <source>
        <dbReference type="ARBA" id="ARBA00022679"/>
    </source>
</evidence>
<dbReference type="EMBL" id="CAJNNV010005564">
    <property type="protein sequence ID" value="CAE8592243.1"/>
    <property type="molecule type" value="Genomic_DNA"/>
</dbReference>
<evidence type="ECO:0000259" key="16">
    <source>
        <dbReference type="PROSITE" id="PS50011"/>
    </source>
</evidence>
<comment type="catalytic activity">
    <reaction evidence="14">
        <text>L-seryl-[protein] + ATP = O-phospho-L-seryl-[protein] + ADP + H(+)</text>
        <dbReference type="Rhea" id="RHEA:17989"/>
        <dbReference type="Rhea" id="RHEA-COMP:9863"/>
        <dbReference type="Rhea" id="RHEA-COMP:11604"/>
        <dbReference type="ChEBI" id="CHEBI:15378"/>
        <dbReference type="ChEBI" id="CHEBI:29999"/>
        <dbReference type="ChEBI" id="CHEBI:30616"/>
        <dbReference type="ChEBI" id="CHEBI:83421"/>
        <dbReference type="ChEBI" id="CHEBI:456216"/>
        <dbReference type="EC" id="2.7.11.1"/>
    </reaction>
</comment>
<dbReference type="InterPro" id="IPR018247">
    <property type="entry name" value="EF_Hand_1_Ca_BS"/>
</dbReference>
<dbReference type="InterPro" id="IPR000719">
    <property type="entry name" value="Prot_kinase_dom"/>
</dbReference>
<evidence type="ECO:0000256" key="14">
    <source>
        <dbReference type="ARBA" id="ARBA00048679"/>
    </source>
</evidence>
<dbReference type="PROSITE" id="PS00018">
    <property type="entry name" value="EF_HAND_1"/>
    <property type="match status" value="1"/>
</dbReference>
<evidence type="ECO:0000256" key="2">
    <source>
        <dbReference type="ARBA" id="ARBA00011245"/>
    </source>
</evidence>
<dbReference type="Gene3D" id="1.10.510.10">
    <property type="entry name" value="Transferase(Phosphotransferase) domain 1"/>
    <property type="match status" value="1"/>
</dbReference>
<comment type="cofactor">
    <cofactor evidence="1">
        <name>Mg(2+)</name>
        <dbReference type="ChEBI" id="CHEBI:18420"/>
    </cofactor>
</comment>
<dbReference type="SUPFAM" id="SSF47473">
    <property type="entry name" value="EF-hand"/>
    <property type="match status" value="1"/>
</dbReference>
<evidence type="ECO:0000256" key="15">
    <source>
        <dbReference type="PROSITE-ProRule" id="PRU10141"/>
    </source>
</evidence>
<dbReference type="PROSITE" id="PS50222">
    <property type="entry name" value="EF_HAND_2"/>
    <property type="match status" value="1"/>
</dbReference>
<dbReference type="PROSITE" id="PS00108">
    <property type="entry name" value="PROTEIN_KINASE_ST"/>
    <property type="match status" value="1"/>
</dbReference>
<evidence type="ECO:0000256" key="8">
    <source>
        <dbReference type="ARBA" id="ARBA00022741"/>
    </source>
</evidence>
<reference evidence="18" key="1">
    <citation type="submission" date="2021-02" db="EMBL/GenBank/DDBJ databases">
        <authorList>
            <person name="Dougan E. K."/>
            <person name="Rhodes N."/>
            <person name="Thang M."/>
            <person name="Chan C."/>
        </authorList>
    </citation>
    <scope>NUCLEOTIDE SEQUENCE</scope>
</reference>
<protein>
    <recommendedName>
        <fullName evidence="3">non-specific serine/threonine protein kinase</fullName>
        <ecNumber evidence="3">2.7.11.1</ecNumber>
    </recommendedName>
</protein>
<dbReference type="OrthoDB" id="447538at2759"/>
<dbReference type="SUPFAM" id="SSF56112">
    <property type="entry name" value="Protein kinase-like (PK-like)"/>
    <property type="match status" value="1"/>
</dbReference>
<keyword evidence="9" id="KW-0418">Kinase</keyword>
<evidence type="ECO:0000256" key="6">
    <source>
        <dbReference type="ARBA" id="ARBA00022723"/>
    </source>
</evidence>
<evidence type="ECO:0000256" key="3">
    <source>
        <dbReference type="ARBA" id="ARBA00012513"/>
    </source>
</evidence>
<keyword evidence="4" id="KW-0723">Serine/threonine-protein kinase</keyword>
<dbReference type="InterPro" id="IPR011009">
    <property type="entry name" value="Kinase-like_dom_sf"/>
</dbReference>
<evidence type="ECO:0000256" key="4">
    <source>
        <dbReference type="ARBA" id="ARBA00022527"/>
    </source>
</evidence>